<comment type="caution">
    <text evidence="1">The sequence shown here is derived from an EMBL/GenBank/DDBJ whole genome shotgun (WGS) entry which is preliminary data.</text>
</comment>
<organism evidence="1 2">
    <name type="scientific">Aeromonas hydrophila</name>
    <dbReference type="NCBI Taxonomy" id="644"/>
    <lineage>
        <taxon>Bacteria</taxon>
        <taxon>Pseudomonadati</taxon>
        <taxon>Pseudomonadota</taxon>
        <taxon>Gammaproteobacteria</taxon>
        <taxon>Aeromonadales</taxon>
        <taxon>Aeromonadaceae</taxon>
        <taxon>Aeromonas</taxon>
    </lineage>
</organism>
<dbReference type="AlphaFoldDB" id="A0AAD3UG63"/>
<sequence length="183" mass="20846">MRQLFLLLLEAVMRLAPRPFFLFSCTLFLAAALYACYQLPTQNDGVMSCATKGIMRFEDMHKENVNGNIHFNFGRQGKGSMVVEGYTDSAAGWLYLQRYVTFTYSSNRVSATERQYRINKWEASASSIDQSPDVIFDYFMREMSDSHDGLFLSAQRLNQQAILLSSINSPLWICTLKSGSELN</sequence>
<dbReference type="EMBL" id="DACTUL010000044">
    <property type="protein sequence ID" value="HAT6346195.1"/>
    <property type="molecule type" value="Genomic_DNA"/>
</dbReference>
<protein>
    <submittedName>
        <fullName evidence="1">Uncharacterized protein</fullName>
    </submittedName>
</protein>
<name>A0AAD3UG63_AERHY</name>
<reference evidence="1" key="1">
    <citation type="journal article" date="2018" name="Genome Biol.">
        <title>SKESA: strategic k-mer extension for scrupulous assemblies.</title>
        <authorList>
            <person name="Souvorov A."/>
            <person name="Agarwala R."/>
            <person name="Lipman D.J."/>
        </authorList>
    </citation>
    <scope>NUCLEOTIDE SEQUENCE</scope>
    <source>
        <strain evidence="1">OLC2673_Aeromonas</strain>
    </source>
</reference>
<dbReference type="Pfam" id="PF15941">
    <property type="entry name" value="FidL_like"/>
    <property type="match status" value="1"/>
</dbReference>
<dbReference type="InterPro" id="IPR031854">
    <property type="entry name" value="FidL-like"/>
</dbReference>
<evidence type="ECO:0000313" key="1">
    <source>
        <dbReference type="EMBL" id="HAT6346195.1"/>
    </source>
</evidence>
<evidence type="ECO:0000313" key="2">
    <source>
        <dbReference type="Proteomes" id="UP000859505"/>
    </source>
</evidence>
<reference evidence="1" key="2">
    <citation type="submission" date="2020-01" db="EMBL/GenBank/DDBJ databases">
        <authorList>
            <consortium name="NCBI Pathogen Detection Project"/>
        </authorList>
    </citation>
    <scope>NUCLEOTIDE SEQUENCE</scope>
    <source>
        <strain evidence="1">OLC2673_Aeromonas</strain>
    </source>
</reference>
<accession>A0AAD3UG63</accession>
<gene>
    <name evidence="1" type="ORF">JAJ28_003996</name>
</gene>
<proteinExistence type="predicted"/>
<dbReference type="Proteomes" id="UP000859505">
    <property type="component" value="Unassembled WGS sequence"/>
</dbReference>